<proteinExistence type="predicted"/>
<feature type="domain" description="Glutamine amidotransferase" evidence="2">
    <location>
        <begin position="3"/>
        <end position="187"/>
    </location>
</feature>
<dbReference type="CDD" id="cd01743">
    <property type="entry name" value="GATase1_Anthranilate_Synthase"/>
    <property type="match status" value="1"/>
</dbReference>
<evidence type="ECO:0000313" key="3">
    <source>
        <dbReference type="EMBL" id="HIZ73949.1"/>
    </source>
</evidence>
<reference evidence="3" key="2">
    <citation type="submission" date="2021-04" db="EMBL/GenBank/DDBJ databases">
        <authorList>
            <person name="Gilroy R."/>
        </authorList>
    </citation>
    <scope>NUCLEOTIDE SEQUENCE</scope>
    <source>
        <strain evidence="3">CHK196-3914</strain>
    </source>
</reference>
<evidence type="ECO:0000313" key="4">
    <source>
        <dbReference type="Proteomes" id="UP000824116"/>
    </source>
</evidence>
<dbReference type="GO" id="GO:0004049">
    <property type="term" value="F:anthranilate synthase activity"/>
    <property type="evidence" value="ECO:0007669"/>
    <property type="project" value="TreeGrafter"/>
</dbReference>
<dbReference type="InterPro" id="IPR050472">
    <property type="entry name" value="Anth_synth/Amidotransfase"/>
</dbReference>
<dbReference type="PANTHER" id="PTHR43418:SF4">
    <property type="entry name" value="MULTIFUNCTIONAL TRYPTOPHAN BIOSYNTHESIS PROTEIN"/>
    <property type="match status" value="1"/>
</dbReference>
<comment type="caution">
    <text evidence="3">The sequence shown here is derived from an EMBL/GenBank/DDBJ whole genome shotgun (WGS) entry which is preliminary data.</text>
</comment>
<dbReference type="InterPro" id="IPR006221">
    <property type="entry name" value="TrpG/PapA_dom"/>
</dbReference>
<dbReference type="InterPro" id="IPR029062">
    <property type="entry name" value="Class_I_gatase-like"/>
</dbReference>
<dbReference type="Proteomes" id="UP000824116">
    <property type="component" value="Unassembled WGS sequence"/>
</dbReference>
<dbReference type="Gene3D" id="3.40.50.880">
    <property type="match status" value="1"/>
</dbReference>
<name>A0A9D2G6H0_9FIRM</name>
<gene>
    <name evidence="3" type="ORF">H9723_01710</name>
</gene>
<dbReference type="PANTHER" id="PTHR43418">
    <property type="entry name" value="MULTIFUNCTIONAL TRYPTOPHAN BIOSYNTHESIS PROTEIN-RELATED"/>
    <property type="match status" value="1"/>
</dbReference>
<protein>
    <submittedName>
        <fullName evidence="3">Aminodeoxychorismate/anthranilate synthase component II</fullName>
    </submittedName>
</protein>
<dbReference type="InterPro" id="IPR017926">
    <property type="entry name" value="GATASE"/>
</dbReference>
<sequence>MILLIDNYDSFVYNLYQFIAETGQQVKTVRNDRITPEEVLEMRPDAVVISPGPGKPADAGICEELIRKAAGKIPLLGVCLGHQAIAEAFGAEVIHAGRLMHGKTSILTDVQESVLFEGLREPIRVARYHSLAVRADTIPEEIRVTAWSEDGEVMAIEHRQYPVYGIQFHPESVMTPEGHRMIENFVRSVTTGQSRCGNGTPESEL</sequence>
<dbReference type="EMBL" id="DXAY01000039">
    <property type="protein sequence ID" value="HIZ73949.1"/>
    <property type="molecule type" value="Genomic_DNA"/>
</dbReference>
<dbReference type="FunFam" id="3.40.50.880:FF:000003">
    <property type="entry name" value="Anthranilate synthase component II"/>
    <property type="match status" value="1"/>
</dbReference>
<evidence type="ECO:0000256" key="1">
    <source>
        <dbReference type="ARBA" id="ARBA00022962"/>
    </source>
</evidence>
<dbReference type="GO" id="GO:0005829">
    <property type="term" value="C:cytosol"/>
    <property type="evidence" value="ECO:0007669"/>
    <property type="project" value="TreeGrafter"/>
</dbReference>
<dbReference type="PRINTS" id="PR00096">
    <property type="entry name" value="GATASE"/>
</dbReference>
<accession>A0A9D2G6H0</accession>
<dbReference type="Pfam" id="PF00117">
    <property type="entry name" value="GATase"/>
    <property type="match status" value="1"/>
</dbReference>
<dbReference type="PRINTS" id="PR00097">
    <property type="entry name" value="ANTSNTHASEII"/>
</dbReference>
<dbReference type="PROSITE" id="PS51273">
    <property type="entry name" value="GATASE_TYPE_1"/>
    <property type="match status" value="1"/>
</dbReference>
<reference evidence="3" key="1">
    <citation type="journal article" date="2021" name="PeerJ">
        <title>Extensive microbial diversity within the chicken gut microbiome revealed by metagenomics and culture.</title>
        <authorList>
            <person name="Gilroy R."/>
            <person name="Ravi A."/>
            <person name="Getino M."/>
            <person name="Pursley I."/>
            <person name="Horton D.L."/>
            <person name="Alikhan N.F."/>
            <person name="Baker D."/>
            <person name="Gharbi K."/>
            <person name="Hall N."/>
            <person name="Watson M."/>
            <person name="Adriaenssens E.M."/>
            <person name="Foster-Nyarko E."/>
            <person name="Jarju S."/>
            <person name="Secka A."/>
            <person name="Antonio M."/>
            <person name="Oren A."/>
            <person name="Chaudhuri R.R."/>
            <person name="La Ragione R."/>
            <person name="Hildebrand F."/>
            <person name="Pallen M.J."/>
        </authorList>
    </citation>
    <scope>NUCLEOTIDE SEQUENCE</scope>
    <source>
        <strain evidence="3">CHK196-3914</strain>
    </source>
</reference>
<dbReference type="NCBIfam" id="TIGR00566">
    <property type="entry name" value="trpG_papA"/>
    <property type="match status" value="1"/>
</dbReference>
<dbReference type="PRINTS" id="PR00099">
    <property type="entry name" value="CPSGATASE"/>
</dbReference>
<organism evidence="3 4">
    <name type="scientific">Candidatus Mediterraneibacter stercoravium</name>
    <dbReference type="NCBI Taxonomy" id="2838685"/>
    <lineage>
        <taxon>Bacteria</taxon>
        <taxon>Bacillati</taxon>
        <taxon>Bacillota</taxon>
        <taxon>Clostridia</taxon>
        <taxon>Lachnospirales</taxon>
        <taxon>Lachnospiraceae</taxon>
        <taxon>Mediterraneibacter</taxon>
    </lineage>
</organism>
<evidence type="ECO:0000259" key="2">
    <source>
        <dbReference type="Pfam" id="PF00117"/>
    </source>
</evidence>
<dbReference type="AlphaFoldDB" id="A0A9D2G6H0"/>
<keyword evidence="1" id="KW-0315">Glutamine amidotransferase</keyword>
<dbReference type="SUPFAM" id="SSF52317">
    <property type="entry name" value="Class I glutamine amidotransferase-like"/>
    <property type="match status" value="1"/>
</dbReference>
<dbReference type="GO" id="GO:0000162">
    <property type="term" value="P:L-tryptophan biosynthetic process"/>
    <property type="evidence" value="ECO:0007669"/>
    <property type="project" value="TreeGrafter"/>
</dbReference>